<keyword evidence="3" id="KW-0804">Transcription</keyword>
<dbReference type="Proteomes" id="UP000094412">
    <property type="component" value="Unassembled WGS sequence"/>
</dbReference>
<dbReference type="OrthoDB" id="3170288at2"/>
<dbReference type="Gene3D" id="1.10.10.10">
    <property type="entry name" value="Winged helix-like DNA-binding domain superfamily/Winged helix DNA-binding domain"/>
    <property type="match status" value="1"/>
</dbReference>
<organism evidence="5 6">
    <name type="scientific">Mesorhizobium hungaricum</name>
    <dbReference type="NCBI Taxonomy" id="1566387"/>
    <lineage>
        <taxon>Bacteria</taxon>
        <taxon>Pseudomonadati</taxon>
        <taxon>Pseudomonadota</taxon>
        <taxon>Alphaproteobacteria</taxon>
        <taxon>Hyphomicrobiales</taxon>
        <taxon>Phyllobacteriaceae</taxon>
        <taxon>Mesorhizobium</taxon>
    </lineage>
</organism>
<dbReference type="AlphaFoldDB" id="A0A1C2DCX5"/>
<dbReference type="SUPFAM" id="SSF75516">
    <property type="entry name" value="Pheromone-binding domain of LuxR-like quorum-sensing transcription factors"/>
    <property type="match status" value="1"/>
</dbReference>
<dbReference type="STRING" id="1566387.QV13_23640"/>
<dbReference type="PANTHER" id="PTHR44688:SF16">
    <property type="entry name" value="DNA-BINDING TRANSCRIPTIONAL ACTIVATOR DEVR_DOSR"/>
    <property type="match status" value="1"/>
</dbReference>
<dbReference type="RefSeq" id="WP_024925052.1">
    <property type="nucleotide sequence ID" value="NZ_MDEO01000036.1"/>
</dbReference>
<keyword evidence="1" id="KW-0805">Transcription regulation</keyword>
<dbReference type="InterPro" id="IPR005143">
    <property type="entry name" value="TF_LuxR_autoind-bd_dom"/>
</dbReference>
<dbReference type="PANTHER" id="PTHR44688">
    <property type="entry name" value="DNA-BINDING TRANSCRIPTIONAL ACTIVATOR DEVR_DOSR"/>
    <property type="match status" value="1"/>
</dbReference>
<feature type="domain" description="HTH luxR-type" evidence="4">
    <location>
        <begin position="167"/>
        <end position="232"/>
    </location>
</feature>
<evidence type="ECO:0000313" key="5">
    <source>
        <dbReference type="EMBL" id="OCX12599.1"/>
    </source>
</evidence>
<dbReference type="CDD" id="cd06170">
    <property type="entry name" value="LuxR_C_like"/>
    <property type="match status" value="1"/>
</dbReference>
<evidence type="ECO:0000256" key="2">
    <source>
        <dbReference type="ARBA" id="ARBA00023125"/>
    </source>
</evidence>
<dbReference type="InterPro" id="IPR000792">
    <property type="entry name" value="Tscrpt_reg_LuxR_C"/>
</dbReference>
<dbReference type="EMBL" id="MDEO01000036">
    <property type="protein sequence ID" value="OCX12599.1"/>
    <property type="molecule type" value="Genomic_DNA"/>
</dbReference>
<keyword evidence="2" id="KW-0238">DNA-binding</keyword>
<evidence type="ECO:0000256" key="1">
    <source>
        <dbReference type="ARBA" id="ARBA00023015"/>
    </source>
</evidence>
<dbReference type="InterPro" id="IPR036693">
    <property type="entry name" value="TF_LuxR_autoind-bd_dom_sf"/>
</dbReference>
<name>A0A1C2DCX5_9HYPH</name>
<dbReference type="InterPro" id="IPR016032">
    <property type="entry name" value="Sig_transdc_resp-reg_C-effctor"/>
</dbReference>
<dbReference type="GO" id="GO:0003677">
    <property type="term" value="F:DNA binding"/>
    <property type="evidence" value="ECO:0007669"/>
    <property type="project" value="UniProtKB-KW"/>
</dbReference>
<accession>A0A1C2DCX5</accession>
<sequence length="234" mass="26099">MDDEFAGALAACATIDAVKALFKQRIAVHGYTASACGAFLPTDMGPETHFFFQDWPPDWIELYVRRNFLAADYTVAEARRRIAPFTWLEAKAVRTLSRAEQDIWDTAGEWGWTDGLSVPIHGPGGYFGLVAMAGKERPMPPALRGELHQLAFLTHERCRALTRLAPVINPRAALTHRELECIRWVAAGKTDWEIADLLGVSQTTVRTHIDQARRKFGARTRAQTVARLVLEGLS</sequence>
<protein>
    <recommendedName>
        <fullName evidence="4">HTH luxR-type domain-containing protein</fullName>
    </recommendedName>
</protein>
<dbReference type="SMART" id="SM00421">
    <property type="entry name" value="HTH_LUXR"/>
    <property type="match status" value="1"/>
</dbReference>
<dbReference type="Gene3D" id="3.30.450.80">
    <property type="entry name" value="Transcription factor LuxR-like, autoinducer-binding domain"/>
    <property type="match status" value="1"/>
</dbReference>
<comment type="caution">
    <text evidence="5">The sequence shown here is derived from an EMBL/GenBank/DDBJ whole genome shotgun (WGS) entry which is preliminary data.</text>
</comment>
<keyword evidence="6" id="KW-1185">Reference proteome</keyword>
<dbReference type="InterPro" id="IPR036388">
    <property type="entry name" value="WH-like_DNA-bd_sf"/>
</dbReference>
<dbReference type="Pfam" id="PF00196">
    <property type="entry name" value="GerE"/>
    <property type="match status" value="1"/>
</dbReference>
<proteinExistence type="predicted"/>
<dbReference type="Pfam" id="PF03472">
    <property type="entry name" value="Autoind_bind"/>
    <property type="match status" value="1"/>
</dbReference>
<evidence type="ECO:0000256" key="3">
    <source>
        <dbReference type="ARBA" id="ARBA00023163"/>
    </source>
</evidence>
<dbReference type="PROSITE" id="PS50043">
    <property type="entry name" value="HTH_LUXR_2"/>
    <property type="match status" value="1"/>
</dbReference>
<reference evidence="5 6" key="1">
    <citation type="submission" date="2016-08" db="EMBL/GenBank/DDBJ databases">
        <title>Whole genome sequence of Mesorhizobium sp. strain UASWS1009 isolated from industrial sewage.</title>
        <authorList>
            <person name="Crovadore J."/>
            <person name="Calmin G."/>
            <person name="Chablais R."/>
            <person name="Cochard B."/>
            <person name="Lefort F."/>
        </authorList>
    </citation>
    <scope>NUCLEOTIDE SEQUENCE [LARGE SCALE GENOMIC DNA]</scope>
    <source>
        <strain evidence="5 6">UASWS1009</strain>
    </source>
</reference>
<evidence type="ECO:0000259" key="4">
    <source>
        <dbReference type="PROSITE" id="PS50043"/>
    </source>
</evidence>
<evidence type="ECO:0000313" key="6">
    <source>
        <dbReference type="Proteomes" id="UP000094412"/>
    </source>
</evidence>
<dbReference type="SUPFAM" id="SSF46894">
    <property type="entry name" value="C-terminal effector domain of the bipartite response regulators"/>
    <property type="match status" value="1"/>
</dbReference>
<dbReference type="PRINTS" id="PR00038">
    <property type="entry name" value="HTHLUXR"/>
</dbReference>
<gene>
    <name evidence="5" type="ORF">QV13_23640</name>
</gene>
<dbReference type="GO" id="GO:0006355">
    <property type="term" value="P:regulation of DNA-templated transcription"/>
    <property type="evidence" value="ECO:0007669"/>
    <property type="project" value="InterPro"/>
</dbReference>